<organism evidence="3 4">
    <name type="scientific">Thermomonospora echinospora</name>
    <dbReference type="NCBI Taxonomy" id="1992"/>
    <lineage>
        <taxon>Bacteria</taxon>
        <taxon>Bacillati</taxon>
        <taxon>Actinomycetota</taxon>
        <taxon>Actinomycetes</taxon>
        <taxon>Streptosporangiales</taxon>
        <taxon>Thermomonosporaceae</taxon>
        <taxon>Thermomonospora</taxon>
    </lineage>
</organism>
<keyword evidence="1" id="KW-0472">Membrane</keyword>
<name>A0A1H5S7C5_9ACTN</name>
<evidence type="ECO:0000313" key="3">
    <source>
        <dbReference type="EMBL" id="SEF46455.1"/>
    </source>
</evidence>
<dbReference type="Proteomes" id="UP000236723">
    <property type="component" value="Unassembled WGS sequence"/>
</dbReference>
<keyword evidence="1" id="KW-0812">Transmembrane</keyword>
<evidence type="ECO:0000256" key="1">
    <source>
        <dbReference type="SAM" id="Phobius"/>
    </source>
</evidence>
<dbReference type="InterPro" id="IPR012347">
    <property type="entry name" value="Ferritin-like"/>
</dbReference>
<dbReference type="InterPro" id="IPR025419">
    <property type="entry name" value="DUF4142"/>
</dbReference>
<feature type="transmembrane region" description="Helical" evidence="1">
    <location>
        <begin position="21"/>
        <end position="40"/>
    </location>
</feature>
<dbReference type="PANTHER" id="PTHR38593:SF1">
    <property type="entry name" value="BLR2558 PROTEIN"/>
    <property type="match status" value="1"/>
</dbReference>
<accession>A0A1H5S7C5</accession>
<keyword evidence="4" id="KW-1185">Reference proteome</keyword>
<proteinExistence type="predicted"/>
<dbReference type="PANTHER" id="PTHR38593">
    <property type="entry name" value="BLR2558 PROTEIN"/>
    <property type="match status" value="1"/>
</dbReference>
<gene>
    <name evidence="3" type="ORF">SAMN04489712_101104</name>
</gene>
<dbReference type="RefSeq" id="WP_103935592.1">
    <property type="nucleotide sequence ID" value="NZ_FNVO01000001.1"/>
</dbReference>
<dbReference type="OrthoDB" id="3674617at2"/>
<dbReference type="AlphaFoldDB" id="A0A1H5S7C5"/>
<feature type="domain" description="DUF4142" evidence="2">
    <location>
        <begin position="69"/>
        <end position="198"/>
    </location>
</feature>
<dbReference type="EMBL" id="FNVO01000001">
    <property type="protein sequence ID" value="SEF46455.1"/>
    <property type="molecule type" value="Genomic_DNA"/>
</dbReference>
<protein>
    <submittedName>
        <fullName evidence="3">Predicted outer membrane protein</fullName>
    </submittedName>
</protein>
<reference evidence="4" key="1">
    <citation type="submission" date="2016-10" db="EMBL/GenBank/DDBJ databases">
        <authorList>
            <person name="Varghese N."/>
            <person name="Submissions S."/>
        </authorList>
    </citation>
    <scope>NUCLEOTIDE SEQUENCE [LARGE SCALE GENOMIC DNA]</scope>
    <source>
        <strain evidence="4">DSM 43163</strain>
    </source>
</reference>
<dbReference type="Pfam" id="PF13628">
    <property type="entry name" value="DUF4142"/>
    <property type="match status" value="1"/>
</dbReference>
<sequence length="213" mass="23216">MRFLNRGTNRRRGGRLGRRGDLVFLAVAVVAAAAALFVVLSPPGTPADGGTVAGVSGTVQTRWGPLSDRDRELLAGVRRAGLWEAPSGQQAQQRAASRRVKEIGGMIATEHLKLDEDVRQVAEQLGVVLPSEPNRDQKQWMAELSARSGDAYDRHFVFRLRAAHGKVFALIADVRAKTRNSLVRDFSARANAAVLRHMSYLESTGLVDYSTLS</sequence>
<evidence type="ECO:0000259" key="2">
    <source>
        <dbReference type="Pfam" id="PF13628"/>
    </source>
</evidence>
<dbReference type="Gene3D" id="1.20.1260.10">
    <property type="match status" value="1"/>
</dbReference>
<keyword evidence="1" id="KW-1133">Transmembrane helix</keyword>
<evidence type="ECO:0000313" key="4">
    <source>
        <dbReference type="Proteomes" id="UP000236723"/>
    </source>
</evidence>